<name>A0A6G7ZQK9_9SPHN</name>
<proteinExistence type="predicted"/>
<protein>
    <submittedName>
        <fullName evidence="2">Uncharacterized protein</fullName>
    </submittedName>
</protein>
<evidence type="ECO:0000313" key="2">
    <source>
        <dbReference type="EMBL" id="QIL03190.1"/>
    </source>
</evidence>
<dbReference type="EMBL" id="CP049871">
    <property type="protein sequence ID" value="QIL03190.1"/>
    <property type="molecule type" value="Genomic_DNA"/>
</dbReference>
<gene>
    <name evidence="2" type="ORF">G7078_10640</name>
</gene>
<reference evidence="2 3" key="1">
    <citation type="submission" date="2020-03" db="EMBL/GenBank/DDBJ databases">
        <title>Sphingomonas sp. nov., isolated from fish.</title>
        <authorList>
            <person name="Hyun D.-W."/>
            <person name="Bae J.-W."/>
        </authorList>
    </citation>
    <scope>NUCLEOTIDE SEQUENCE [LARGE SCALE GENOMIC DNA]</scope>
    <source>
        <strain evidence="2 3">HDW15C</strain>
    </source>
</reference>
<feature type="transmembrane region" description="Helical" evidence="1">
    <location>
        <begin position="36"/>
        <end position="57"/>
    </location>
</feature>
<dbReference type="AlphaFoldDB" id="A0A6G7ZQK9"/>
<keyword evidence="3" id="KW-1185">Reference proteome</keyword>
<sequence length="60" mass="6401">MTAIVILLAMLAVLLPTLSMQRRGLAGKPQSQSTRAVLLGAMIALAVLGLVLIYLLVTRR</sequence>
<dbReference type="RefSeq" id="WP_166095887.1">
    <property type="nucleotide sequence ID" value="NZ_CP049871.1"/>
</dbReference>
<dbReference type="Proteomes" id="UP000502502">
    <property type="component" value="Chromosome"/>
</dbReference>
<keyword evidence="1" id="KW-0472">Membrane</keyword>
<organism evidence="2 3">
    <name type="scientific">Sphingomonas sinipercae</name>
    <dbReference type="NCBI Taxonomy" id="2714944"/>
    <lineage>
        <taxon>Bacteria</taxon>
        <taxon>Pseudomonadati</taxon>
        <taxon>Pseudomonadota</taxon>
        <taxon>Alphaproteobacteria</taxon>
        <taxon>Sphingomonadales</taxon>
        <taxon>Sphingomonadaceae</taxon>
        <taxon>Sphingomonas</taxon>
    </lineage>
</organism>
<dbReference type="KEGG" id="ssin:G7078_10640"/>
<evidence type="ECO:0000313" key="3">
    <source>
        <dbReference type="Proteomes" id="UP000502502"/>
    </source>
</evidence>
<accession>A0A6G7ZQK9</accession>
<evidence type="ECO:0000256" key="1">
    <source>
        <dbReference type="SAM" id="Phobius"/>
    </source>
</evidence>
<keyword evidence="1" id="KW-1133">Transmembrane helix</keyword>
<keyword evidence="1" id="KW-0812">Transmembrane</keyword>